<proteinExistence type="predicted"/>
<sequence>MTIEEEKELRQKITDIILPLAMNMTEDQIRNIIMSVEKDNDNIQKGFGAMLFEQIMVQKNNRIRRNFF</sequence>
<dbReference type="RefSeq" id="WP_128358152.1">
    <property type="nucleotide sequence ID" value="NZ_CP053840.1"/>
</dbReference>
<accession>A0AAE7B8H9</accession>
<evidence type="ECO:0000313" key="1">
    <source>
        <dbReference type="EMBL" id="QKF67274.1"/>
    </source>
</evidence>
<evidence type="ECO:0000313" key="2">
    <source>
        <dbReference type="Proteomes" id="UP000503482"/>
    </source>
</evidence>
<keyword evidence="2" id="KW-1185">Reference proteome</keyword>
<gene>
    <name evidence="1" type="ORF">AVENP_1728</name>
</gene>
<protein>
    <submittedName>
        <fullName evidence="1">Uncharacterized protein</fullName>
    </submittedName>
</protein>
<dbReference type="EMBL" id="CP053840">
    <property type="protein sequence ID" value="QKF67274.1"/>
    <property type="molecule type" value="Genomic_DNA"/>
</dbReference>
<dbReference type="Proteomes" id="UP000503482">
    <property type="component" value="Chromosome"/>
</dbReference>
<dbReference type="KEGG" id="avp:AVENP_1728"/>
<reference evidence="1 2" key="1">
    <citation type="submission" date="2020-05" db="EMBL/GenBank/DDBJ databases">
        <title>Complete genome sequencing of Campylobacter and Arcobacter type strains.</title>
        <authorList>
            <person name="Miller W.G."/>
            <person name="Yee E."/>
        </authorList>
    </citation>
    <scope>NUCLEOTIDE SEQUENCE [LARGE SCALE GENOMIC DNA]</scope>
    <source>
        <strain evidence="1 2">LMG 26156</strain>
    </source>
</reference>
<organism evidence="1 2">
    <name type="scientific">Arcobacter venerupis</name>
    <dbReference type="NCBI Taxonomy" id="1054033"/>
    <lineage>
        <taxon>Bacteria</taxon>
        <taxon>Pseudomonadati</taxon>
        <taxon>Campylobacterota</taxon>
        <taxon>Epsilonproteobacteria</taxon>
        <taxon>Campylobacterales</taxon>
        <taxon>Arcobacteraceae</taxon>
        <taxon>Arcobacter</taxon>
    </lineage>
</organism>
<name>A0AAE7B8H9_9BACT</name>
<dbReference type="AlphaFoldDB" id="A0AAE7B8H9"/>